<evidence type="ECO:0000256" key="3">
    <source>
        <dbReference type="ARBA" id="ARBA00022475"/>
    </source>
</evidence>
<comment type="subcellular location">
    <subcellularLocation>
        <location evidence="1">Cell membrane</location>
        <topology evidence="1">Multi-pass membrane protein</topology>
    </subcellularLocation>
</comment>
<dbReference type="InterPro" id="IPR037185">
    <property type="entry name" value="EmrE-like"/>
</dbReference>
<reference evidence="9 10" key="1">
    <citation type="submission" date="2024-06" db="EMBL/GenBank/DDBJ databases">
        <title>Sorghum-associated microbial communities from plants grown in Nebraska, USA.</title>
        <authorList>
            <person name="Schachtman D."/>
        </authorList>
    </citation>
    <scope>NUCLEOTIDE SEQUENCE [LARGE SCALE GENOMIC DNA]</scope>
    <source>
        <strain evidence="9 10">2857</strain>
    </source>
</reference>
<evidence type="ECO:0000313" key="9">
    <source>
        <dbReference type="EMBL" id="MET4581486.1"/>
    </source>
</evidence>
<dbReference type="InterPro" id="IPR050638">
    <property type="entry name" value="AA-Vitamin_Transporters"/>
</dbReference>
<feature type="transmembrane region" description="Helical" evidence="7">
    <location>
        <begin position="125"/>
        <end position="144"/>
    </location>
</feature>
<dbReference type="PANTHER" id="PTHR32322">
    <property type="entry name" value="INNER MEMBRANE TRANSPORTER"/>
    <property type="match status" value="1"/>
</dbReference>
<keyword evidence="5 7" id="KW-1133">Transmembrane helix</keyword>
<evidence type="ECO:0000256" key="5">
    <source>
        <dbReference type="ARBA" id="ARBA00022989"/>
    </source>
</evidence>
<feature type="domain" description="EamA" evidence="8">
    <location>
        <begin position="158"/>
        <end position="292"/>
    </location>
</feature>
<feature type="transmembrane region" description="Helical" evidence="7">
    <location>
        <begin position="220"/>
        <end position="242"/>
    </location>
</feature>
<evidence type="ECO:0000256" key="2">
    <source>
        <dbReference type="ARBA" id="ARBA00007362"/>
    </source>
</evidence>
<feature type="transmembrane region" description="Helical" evidence="7">
    <location>
        <begin position="38"/>
        <end position="65"/>
    </location>
</feature>
<comment type="similarity">
    <text evidence="2">Belongs to the EamA transporter family.</text>
</comment>
<protein>
    <submittedName>
        <fullName evidence="9">DME family drug/metabolite transporter</fullName>
    </submittedName>
</protein>
<keyword evidence="4 7" id="KW-0812">Transmembrane</keyword>
<keyword evidence="10" id="KW-1185">Reference proteome</keyword>
<gene>
    <name evidence="9" type="ORF">ABIE21_000976</name>
</gene>
<comment type="caution">
    <text evidence="9">The sequence shown here is derived from an EMBL/GenBank/DDBJ whole genome shotgun (WGS) entry which is preliminary data.</text>
</comment>
<evidence type="ECO:0000256" key="6">
    <source>
        <dbReference type="ARBA" id="ARBA00023136"/>
    </source>
</evidence>
<feature type="domain" description="EamA" evidence="8">
    <location>
        <begin position="10"/>
        <end position="142"/>
    </location>
</feature>
<dbReference type="SUPFAM" id="SSF103481">
    <property type="entry name" value="Multidrug resistance efflux transporter EmrE"/>
    <property type="match status" value="2"/>
</dbReference>
<sequence>MRNTRATRAGTWALVASSVLWGTTGTAASFLPDDVSPLAIGASTMAVGGILLFLVSAKGAVVALADPESRRWLLIGALGVVVYPLAFYSAMDQAGVAIGNVVALGSGPVFAALFEWLWERRGLSTRWLVATAIAVAGIALLSMGRPADDSSEGDRVVTGVLLGLLAGVAYALYTYASSRAIAVGHSGRSVMGGMFGVGAIALVPVLLVLGAPLLQSAQTVSIAAYLAVGPMFAAYLLFGYGVTHMRSSIVTTVTLLEPVVATILAVSVVGERLEPVGWLGLVFILTGVTVLVTARQSPKTSQSF</sequence>
<dbReference type="Gene3D" id="1.10.3730.20">
    <property type="match status" value="1"/>
</dbReference>
<organism evidence="9 10">
    <name type="scientific">Conyzicola nivalis</name>
    <dbReference type="NCBI Taxonomy" id="1477021"/>
    <lineage>
        <taxon>Bacteria</taxon>
        <taxon>Bacillati</taxon>
        <taxon>Actinomycetota</taxon>
        <taxon>Actinomycetes</taxon>
        <taxon>Micrococcales</taxon>
        <taxon>Microbacteriaceae</taxon>
        <taxon>Conyzicola</taxon>
    </lineage>
</organism>
<keyword evidence="3" id="KW-1003">Cell membrane</keyword>
<feature type="transmembrane region" description="Helical" evidence="7">
    <location>
        <begin position="72"/>
        <end position="91"/>
    </location>
</feature>
<keyword evidence="6 7" id="KW-0472">Membrane</keyword>
<evidence type="ECO:0000256" key="4">
    <source>
        <dbReference type="ARBA" id="ARBA00022692"/>
    </source>
</evidence>
<evidence type="ECO:0000313" key="10">
    <source>
        <dbReference type="Proteomes" id="UP001549257"/>
    </source>
</evidence>
<evidence type="ECO:0000256" key="7">
    <source>
        <dbReference type="SAM" id="Phobius"/>
    </source>
</evidence>
<accession>A0ABV2QKB9</accession>
<evidence type="ECO:0000259" key="8">
    <source>
        <dbReference type="Pfam" id="PF00892"/>
    </source>
</evidence>
<feature type="transmembrane region" description="Helical" evidence="7">
    <location>
        <begin position="156"/>
        <end position="173"/>
    </location>
</feature>
<feature type="transmembrane region" description="Helical" evidence="7">
    <location>
        <begin position="249"/>
        <end position="270"/>
    </location>
</feature>
<feature type="transmembrane region" description="Helical" evidence="7">
    <location>
        <begin position="194"/>
        <end position="214"/>
    </location>
</feature>
<dbReference type="InterPro" id="IPR000620">
    <property type="entry name" value="EamA_dom"/>
</dbReference>
<dbReference type="Proteomes" id="UP001549257">
    <property type="component" value="Unassembled WGS sequence"/>
</dbReference>
<dbReference type="RefSeq" id="WP_354023654.1">
    <property type="nucleotide sequence ID" value="NZ_JBEPSJ010000001.1"/>
</dbReference>
<name>A0ABV2QKB9_9MICO</name>
<evidence type="ECO:0000256" key="1">
    <source>
        <dbReference type="ARBA" id="ARBA00004651"/>
    </source>
</evidence>
<dbReference type="Pfam" id="PF00892">
    <property type="entry name" value="EamA"/>
    <property type="match status" value="2"/>
</dbReference>
<dbReference type="PANTHER" id="PTHR32322:SF18">
    <property type="entry name" value="S-ADENOSYLMETHIONINE_S-ADENOSYLHOMOCYSTEINE TRANSPORTER"/>
    <property type="match status" value="1"/>
</dbReference>
<feature type="transmembrane region" description="Helical" evidence="7">
    <location>
        <begin position="97"/>
        <end position="118"/>
    </location>
</feature>
<feature type="transmembrane region" description="Helical" evidence="7">
    <location>
        <begin position="276"/>
        <end position="294"/>
    </location>
</feature>
<proteinExistence type="inferred from homology"/>
<dbReference type="EMBL" id="JBEPSJ010000001">
    <property type="protein sequence ID" value="MET4581486.1"/>
    <property type="molecule type" value="Genomic_DNA"/>
</dbReference>